<dbReference type="EMBL" id="CP002799">
    <property type="protein sequence ID" value="AEG50858.1"/>
    <property type="molecule type" value="Genomic_DNA"/>
</dbReference>
<keyword evidence="3" id="KW-0012">Acyltransferase</keyword>
<evidence type="ECO:0000313" key="5">
    <source>
        <dbReference type="EMBL" id="AEG50858.1"/>
    </source>
</evidence>
<dbReference type="PANTHER" id="PTHR18919:SF139">
    <property type="entry name" value="THIOLASE-LIKE PROTEIN TYPE 1 ADDITIONAL C-TERMINAL DOMAIN-CONTAINING PROTEIN"/>
    <property type="match status" value="1"/>
</dbReference>
<reference evidence="5 6" key="1">
    <citation type="submission" date="2011-05" db="EMBL/GenBank/DDBJ databases">
        <title>Complete sequence of chromosome 2 of Sphingobium chlorophenolicum L-1.</title>
        <authorList>
            <consortium name="US DOE Joint Genome Institute"/>
            <person name="Lucas S."/>
            <person name="Han J."/>
            <person name="Lapidus A."/>
            <person name="Cheng J.-F."/>
            <person name="Goodwin L."/>
            <person name="Pitluck S."/>
            <person name="Peters L."/>
            <person name="Daligault H."/>
            <person name="Han C."/>
            <person name="Tapia R."/>
            <person name="Land M."/>
            <person name="Hauser L."/>
            <person name="Kyrpides N."/>
            <person name="Ivanova N."/>
            <person name="Pagani I."/>
            <person name="Turner P."/>
            <person name="Copley S."/>
            <person name="Woyke T."/>
        </authorList>
    </citation>
    <scope>NUCLEOTIDE SEQUENCE [LARGE SCALE GENOMIC DNA]</scope>
    <source>
        <strain evidence="5 6">L-1</strain>
    </source>
</reference>
<evidence type="ECO:0000313" key="6">
    <source>
        <dbReference type="Proteomes" id="UP000007150"/>
    </source>
</evidence>
<dbReference type="AlphaFoldDB" id="F6F346"/>
<sequence length="512" mass="55182">MAVDPSTPVIVGVGQYVHRSAVEPGPEPLTSWELACRLAAEDAALPFSALQTTDFLACALSLSWAYDDPVARLAGRIGATPREQYMSQPSGTAGHVMLHRAAAAIRAGAKFAVICGGESLATAKLYRRNGERPNWSYPASPGTIIDLDKRRLPVEAAAGLTQGLGAVYGFAMRDIARRAHLGVEPRAYRQRIGDLMAGMTRVAAANPDAWFPVEREAEYLIGPRADNRMVAYPYTKNMTAIMDVDISAALILTSEAMADRMSVPRDRRVYPWLGCFAQDPVYTAVRPDLWKSSAMEAAASAVLTQADMTADQIGHIDLYSCFPSAINFACDVLGISDPSGECITVTGGLPYAGGPASSYMLTSLVKMTQRLRADRGAFGLASGVGKQMAHHAFGLYSTRPPSPRLRAIDERTVQGEVDRIAQIPVVDGYRGPATIATYTVIHHRLGAATHGAAICDLPNGARSYALMTDPDILSEAEATELVGRQFDIVDSDRLEIGRLKRRNAPFMSLRPK</sequence>
<dbReference type="KEGG" id="sch:Sphch_3248"/>
<evidence type="ECO:0000256" key="2">
    <source>
        <dbReference type="ARBA" id="ARBA00022679"/>
    </source>
</evidence>
<proteinExistence type="inferred from homology"/>
<evidence type="ECO:0000256" key="3">
    <source>
        <dbReference type="ARBA" id="ARBA00023315"/>
    </source>
</evidence>
<dbReference type="STRING" id="690566.Sphch_3248"/>
<protein>
    <submittedName>
        <fullName evidence="5">Acetyl-coenzyme A synthetase</fullName>
    </submittedName>
</protein>
<dbReference type="Pfam" id="PF18313">
    <property type="entry name" value="TLP1_add_C"/>
    <property type="match status" value="1"/>
</dbReference>
<name>F6F346_SPHCR</name>
<comment type="similarity">
    <text evidence="1">Belongs to the thiolase-like superfamily. Thiolase family.</text>
</comment>
<dbReference type="Gene3D" id="2.40.50.840">
    <property type="match status" value="1"/>
</dbReference>
<dbReference type="InterPro" id="IPR040771">
    <property type="entry name" value="TLP1_add_C"/>
</dbReference>
<gene>
    <name evidence="5" type="ORF">Sphch_3248</name>
</gene>
<dbReference type="HOGENOM" id="CLU_026848_1_0_5"/>
<keyword evidence="2" id="KW-0808">Transferase</keyword>
<dbReference type="SUPFAM" id="SSF53901">
    <property type="entry name" value="Thiolase-like"/>
    <property type="match status" value="2"/>
</dbReference>
<accession>F6F346</accession>
<dbReference type="PANTHER" id="PTHR18919">
    <property type="entry name" value="ACETYL-COA C-ACYLTRANSFERASE"/>
    <property type="match status" value="1"/>
</dbReference>
<dbReference type="Gene3D" id="3.40.47.10">
    <property type="match status" value="1"/>
</dbReference>
<dbReference type="InterPro" id="IPR016039">
    <property type="entry name" value="Thiolase-like"/>
</dbReference>
<evidence type="ECO:0000259" key="4">
    <source>
        <dbReference type="Pfam" id="PF18313"/>
    </source>
</evidence>
<dbReference type="RefSeq" id="WP_013849088.1">
    <property type="nucleotide sequence ID" value="NC_015594.1"/>
</dbReference>
<evidence type="ECO:0000256" key="1">
    <source>
        <dbReference type="ARBA" id="ARBA00010982"/>
    </source>
</evidence>
<organism evidence="5 6">
    <name type="scientific">Sphingobium chlorophenolicum L-1</name>
    <dbReference type="NCBI Taxonomy" id="690566"/>
    <lineage>
        <taxon>Bacteria</taxon>
        <taxon>Pseudomonadati</taxon>
        <taxon>Pseudomonadota</taxon>
        <taxon>Alphaproteobacteria</taxon>
        <taxon>Sphingomonadales</taxon>
        <taxon>Sphingomonadaceae</taxon>
        <taxon>Sphingobium</taxon>
    </lineage>
</organism>
<dbReference type="Proteomes" id="UP000007150">
    <property type="component" value="Chromosome 2"/>
</dbReference>
<keyword evidence="6" id="KW-1185">Reference proteome</keyword>
<dbReference type="GO" id="GO:0016746">
    <property type="term" value="F:acyltransferase activity"/>
    <property type="evidence" value="ECO:0007669"/>
    <property type="project" value="UniProtKB-KW"/>
</dbReference>
<feature type="domain" description="Thiolase-like protein type 1 additional C-terminal" evidence="4">
    <location>
        <begin position="413"/>
        <end position="488"/>
    </location>
</feature>